<feature type="compositionally biased region" description="Low complexity" evidence="2">
    <location>
        <begin position="20"/>
        <end position="32"/>
    </location>
</feature>
<sequence length="192" mass="21873">MKHFMQPQIVIRRKAHSTDPLSSPSPSSAKPMPYRKAKLAKENAPPSDLNSMAYDSKQSPVTAAKLKSQLPPPRPPSSNPLNRKLIMETVLENSVPGAFDSGVQVFLFIKPSFYWEEERAEREAECVVERAEREAERAAERVKRKEERAADRVESDARLEALREEFMAIFSNQSQVYKLVKFMQMSCLMVCL</sequence>
<gene>
    <name evidence="3" type="ORF">FSB_LOCUS8523</name>
</gene>
<name>A0A2N9F196_FAGSY</name>
<accession>A0A2N9F196</accession>
<evidence type="ECO:0000256" key="1">
    <source>
        <dbReference type="SAM" id="Coils"/>
    </source>
</evidence>
<organism evidence="3">
    <name type="scientific">Fagus sylvatica</name>
    <name type="common">Beechnut</name>
    <dbReference type="NCBI Taxonomy" id="28930"/>
    <lineage>
        <taxon>Eukaryota</taxon>
        <taxon>Viridiplantae</taxon>
        <taxon>Streptophyta</taxon>
        <taxon>Embryophyta</taxon>
        <taxon>Tracheophyta</taxon>
        <taxon>Spermatophyta</taxon>
        <taxon>Magnoliopsida</taxon>
        <taxon>eudicotyledons</taxon>
        <taxon>Gunneridae</taxon>
        <taxon>Pentapetalae</taxon>
        <taxon>rosids</taxon>
        <taxon>fabids</taxon>
        <taxon>Fagales</taxon>
        <taxon>Fagaceae</taxon>
        <taxon>Fagus</taxon>
    </lineage>
</organism>
<evidence type="ECO:0000256" key="2">
    <source>
        <dbReference type="SAM" id="MobiDB-lite"/>
    </source>
</evidence>
<proteinExistence type="predicted"/>
<dbReference type="AlphaFoldDB" id="A0A2N9F196"/>
<dbReference type="EMBL" id="OIVN01000461">
    <property type="protein sequence ID" value="SPC80641.1"/>
    <property type="molecule type" value="Genomic_DNA"/>
</dbReference>
<reference evidence="3" key="1">
    <citation type="submission" date="2018-02" db="EMBL/GenBank/DDBJ databases">
        <authorList>
            <person name="Cohen D.B."/>
            <person name="Kent A.D."/>
        </authorList>
    </citation>
    <scope>NUCLEOTIDE SEQUENCE</scope>
</reference>
<evidence type="ECO:0000313" key="3">
    <source>
        <dbReference type="EMBL" id="SPC80641.1"/>
    </source>
</evidence>
<feature type="region of interest" description="Disordered" evidence="2">
    <location>
        <begin position="1"/>
        <end position="81"/>
    </location>
</feature>
<feature type="coiled-coil region" evidence="1">
    <location>
        <begin position="114"/>
        <end position="152"/>
    </location>
</feature>
<keyword evidence="1" id="KW-0175">Coiled coil</keyword>
<protein>
    <submittedName>
        <fullName evidence="3">Uncharacterized protein</fullName>
    </submittedName>
</protein>